<accession>A0A4D7JMK2</accession>
<gene>
    <name evidence="1" type="ORF">DCC35_19875</name>
</gene>
<dbReference type="PROSITE" id="PS51257">
    <property type="entry name" value="PROKAR_LIPOPROTEIN"/>
    <property type="match status" value="1"/>
</dbReference>
<dbReference type="AlphaFoldDB" id="A0A4D7JMK2"/>
<name>A0A4D7JMK2_9BACT</name>
<dbReference type="KEGG" id="fpf:DCC35_19875"/>
<organism evidence="1 2">
    <name type="scientific">Mangrovivirga cuniculi</name>
    <dbReference type="NCBI Taxonomy" id="2715131"/>
    <lineage>
        <taxon>Bacteria</taxon>
        <taxon>Pseudomonadati</taxon>
        <taxon>Bacteroidota</taxon>
        <taxon>Cytophagia</taxon>
        <taxon>Cytophagales</taxon>
        <taxon>Mangrovivirgaceae</taxon>
        <taxon>Mangrovivirga</taxon>
    </lineage>
</organism>
<evidence type="ECO:0000313" key="1">
    <source>
        <dbReference type="EMBL" id="QCK16831.1"/>
    </source>
</evidence>
<proteinExistence type="predicted"/>
<dbReference type="Proteomes" id="UP000298616">
    <property type="component" value="Chromosome"/>
</dbReference>
<reference evidence="1 2" key="1">
    <citation type="submission" date="2018-04" db="EMBL/GenBank/DDBJ databases">
        <title>Complete genome uncultured novel isolate.</title>
        <authorList>
            <person name="Merlino G."/>
        </authorList>
    </citation>
    <scope>NUCLEOTIDE SEQUENCE [LARGE SCALE GENOMIC DNA]</scope>
    <source>
        <strain evidence="2">R1DC9</strain>
    </source>
</reference>
<dbReference type="RefSeq" id="WP_137092423.1">
    <property type="nucleotide sequence ID" value="NZ_CP028923.1"/>
</dbReference>
<evidence type="ECO:0000313" key="2">
    <source>
        <dbReference type="Proteomes" id="UP000298616"/>
    </source>
</evidence>
<keyword evidence="2" id="KW-1185">Reference proteome</keyword>
<evidence type="ECO:0008006" key="3">
    <source>
        <dbReference type="Google" id="ProtNLM"/>
    </source>
</evidence>
<dbReference type="OrthoDB" id="882993at2"/>
<dbReference type="EMBL" id="CP028923">
    <property type="protein sequence ID" value="QCK16831.1"/>
    <property type="molecule type" value="Genomic_DNA"/>
</dbReference>
<sequence length="141" mass="15860">MNRNILLLSMFIVFSGCVKEEIIYECEAPIEGKWMLTKVFIGWSETELTGEDIGYEEYYIFNSDGSFSKTNISEEGSKSVNGIYSEIETTDGNQLKLEYPEDHELIENCTGDPIEVLTILTNELKGGSAPCDGPDLYYTPE</sequence>
<protein>
    <recommendedName>
        <fullName evidence="3">Lipocalin-like domain-containing protein</fullName>
    </recommendedName>
</protein>